<reference evidence="2 3" key="1">
    <citation type="journal article" date="2019" name="Commun. Biol.">
        <title>The bagworm genome reveals a unique fibroin gene that provides high tensile strength.</title>
        <authorList>
            <person name="Kono N."/>
            <person name="Nakamura H."/>
            <person name="Ohtoshi R."/>
            <person name="Tomita M."/>
            <person name="Numata K."/>
            <person name="Arakawa K."/>
        </authorList>
    </citation>
    <scope>NUCLEOTIDE SEQUENCE [LARGE SCALE GENOMIC DNA]</scope>
</reference>
<protein>
    <submittedName>
        <fullName evidence="2">Uncharacterized protein</fullName>
    </submittedName>
</protein>
<dbReference type="Proteomes" id="UP000299102">
    <property type="component" value="Unassembled WGS sequence"/>
</dbReference>
<name>A0A4C1WZR4_EUMVA</name>
<dbReference type="AlphaFoldDB" id="A0A4C1WZR4"/>
<keyword evidence="3" id="KW-1185">Reference proteome</keyword>
<evidence type="ECO:0000256" key="1">
    <source>
        <dbReference type="SAM" id="MobiDB-lite"/>
    </source>
</evidence>
<sequence>MSHTKFDASSSNLAGMALHQVTQSVFEPQSNCKEIHQSTSFFILKCQLQGVSRFNPLMLSQCDDNTKEYNDAPVNDTTSVGGAFSATRRS</sequence>
<feature type="region of interest" description="Disordered" evidence="1">
    <location>
        <begin position="68"/>
        <end position="90"/>
    </location>
</feature>
<comment type="caution">
    <text evidence="2">The sequence shown here is derived from an EMBL/GenBank/DDBJ whole genome shotgun (WGS) entry which is preliminary data.</text>
</comment>
<evidence type="ECO:0000313" key="2">
    <source>
        <dbReference type="EMBL" id="GBP57016.1"/>
    </source>
</evidence>
<accession>A0A4C1WZR4</accession>
<dbReference type="EMBL" id="BGZK01000706">
    <property type="protein sequence ID" value="GBP57016.1"/>
    <property type="molecule type" value="Genomic_DNA"/>
</dbReference>
<gene>
    <name evidence="2" type="ORF">EVAR_88645_1</name>
</gene>
<organism evidence="2 3">
    <name type="scientific">Eumeta variegata</name>
    <name type="common">Bagworm moth</name>
    <name type="synonym">Eumeta japonica</name>
    <dbReference type="NCBI Taxonomy" id="151549"/>
    <lineage>
        <taxon>Eukaryota</taxon>
        <taxon>Metazoa</taxon>
        <taxon>Ecdysozoa</taxon>
        <taxon>Arthropoda</taxon>
        <taxon>Hexapoda</taxon>
        <taxon>Insecta</taxon>
        <taxon>Pterygota</taxon>
        <taxon>Neoptera</taxon>
        <taxon>Endopterygota</taxon>
        <taxon>Lepidoptera</taxon>
        <taxon>Glossata</taxon>
        <taxon>Ditrysia</taxon>
        <taxon>Tineoidea</taxon>
        <taxon>Psychidae</taxon>
        <taxon>Oiketicinae</taxon>
        <taxon>Eumeta</taxon>
    </lineage>
</organism>
<proteinExistence type="predicted"/>
<evidence type="ECO:0000313" key="3">
    <source>
        <dbReference type="Proteomes" id="UP000299102"/>
    </source>
</evidence>